<evidence type="ECO:0000256" key="8">
    <source>
        <dbReference type="SAM" id="MobiDB-lite"/>
    </source>
</evidence>
<keyword evidence="12" id="KW-1185">Reference proteome</keyword>
<feature type="transmembrane region" description="Helical" evidence="9">
    <location>
        <begin position="149"/>
        <end position="169"/>
    </location>
</feature>
<keyword evidence="5" id="KW-0029">Amino-acid transport</keyword>
<keyword evidence="3" id="KW-0813">Transport</keyword>
<keyword evidence="6 9" id="KW-1133">Transmembrane helix</keyword>
<evidence type="ECO:0000256" key="9">
    <source>
        <dbReference type="SAM" id="Phobius"/>
    </source>
</evidence>
<reference evidence="11" key="1">
    <citation type="submission" date="2023-04" db="EMBL/GenBank/DDBJ databases">
        <title>Ambrosiozyma monospora NBRC 1965.</title>
        <authorList>
            <person name="Ichikawa N."/>
            <person name="Sato H."/>
            <person name="Tonouchi N."/>
        </authorList>
    </citation>
    <scope>NUCLEOTIDE SEQUENCE</scope>
    <source>
        <strain evidence="11">NBRC 1965</strain>
    </source>
</reference>
<evidence type="ECO:0000256" key="3">
    <source>
        <dbReference type="ARBA" id="ARBA00022448"/>
    </source>
</evidence>
<feature type="compositionally biased region" description="Low complexity" evidence="8">
    <location>
        <begin position="48"/>
        <end position="61"/>
    </location>
</feature>
<dbReference type="GO" id="GO:0016020">
    <property type="term" value="C:membrane"/>
    <property type="evidence" value="ECO:0007669"/>
    <property type="project" value="UniProtKB-SubCell"/>
</dbReference>
<keyword evidence="4 9" id="KW-0812">Transmembrane</keyword>
<name>A0A9W6YZP4_AMBMO</name>
<evidence type="ECO:0000259" key="10">
    <source>
        <dbReference type="Pfam" id="PF00324"/>
    </source>
</evidence>
<dbReference type="OrthoDB" id="3900342at2759"/>
<feature type="transmembrane region" description="Helical" evidence="9">
    <location>
        <begin position="207"/>
        <end position="227"/>
    </location>
</feature>
<comment type="similarity">
    <text evidence="2">Belongs to the amino acid-polyamine-organocation (APC) superfamily. YAT (TC 2.A.3.10) family.</text>
</comment>
<dbReference type="EMBL" id="BSXU01006552">
    <property type="protein sequence ID" value="GMG55959.1"/>
    <property type="molecule type" value="Genomic_DNA"/>
</dbReference>
<sequence length="277" mass="30293">MEAKMQSKFGKADPSTAKMFQIITEEIQGTRSDLESGYSDETNPSKFRNPQQQQPANNQQRNLHRVLQKRHLQMIGLGGSIGAGVFIDSGACLKIGGPGSMLLSWLLTALMLFFTIQALCEMAVTFPVSGSFMQFNTRFISPAWGFAMAWNYTLSWLIIVPLETIGLAITIEWWNPGFNRAISVTIFLAVLCIISAFGVRGYGESEFILCFLKVISLAGFIILAIVLNSGGGPDVGKGYIGGLYWHNPGAFNNGFKGFCTILPSAVFAFSGVEVIEY</sequence>
<feature type="region of interest" description="Disordered" evidence="8">
    <location>
        <begin position="28"/>
        <end position="61"/>
    </location>
</feature>
<dbReference type="PANTHER" id="PTHR43341">
    <property type="entry name" value="AMINO ACID PERMEASE"/>
    <property type="match status" value="1"/>
</dbReference>
<dbReference type="AlphaFoldDB" id="A0A9W6YZP4"/>
<proteinExistence type="inferred from homology"/>
<organism evidence="11 12">
    <name type="scientific">Ambrosiozyma monospora</name>
    <name type="common">Yeast</name>
    <name type="synonym">Endomycopsis monosporus</name>
    <dbReference type="NCBI Taxonomy" id="43982"/>
    <lineage>
        <taxon>Eukaryota</taxon>
        <taxon>Fungi</taxon>
        <taxon>Dikarya</taxon>
        <taxon>Ascomycota</taxon>
        <taxon>Saccharomycotina</taxon>
        <taxon>Pichiomycetes</taxon>
        <taxon>Pichiales</taxon>
        <taxon>Pichiaceae</taxon>
        <taxon>Ambrosiozyma</taxon>
    </lineage>
</organism>
<feature type="domain" description="Amino acid permease/ SLC12A" evidence="10">
    <location>
        <begin position="71"/>
        <end position="275"/>
    </location>
</feature>
<dbReference type="Proteomes" id="UP001165063">
    <property type="component" value="Unassembled WGS sequence"/>
</dbReference>
<evidence type="ECO:0000256" key="1">
    <source>
        <dbReference type="ARBA" id="ARBA00004141"/>
    </source>
</evidence>
<evidence type="ECO:0000313" key="12">
    <source>
        <dbReference type="Proteomes" id="UP001165063"/>
    </source>
</evidence>
<accession>A0A9W6YZP4</accession>
<keyword evidence="7 9" id="KW-0472">Membrane</keyword>
<evidence type="ECO:0000256" key="2">
    <source>
        <dbReference type="ARBA" id="ARBA00006983"/>
    </source>
</evidence>
<protein>
    <submittedName>
        <fullName evidence="11">Unnamed protein product</fullName>
    </submittedName>
</protein>
<comment type="caution">
    <text evidence="11">The sequence shown here is derived from an EMBL/GenBank/DDBJ whole genome shotgun (WGS) entry which is preliminary data.</text>
</comment>
<feature type="transmembrane region" description="Helical" evidence="9">
    <location>
        <begin position="74"/>
        <end position="96"/>
    </location>
</feature>
<dbReference type="Pfam" id="PF00324">
    <property type="entry name" value="AA_permease"/>
    <property type="match status" value="1"/>
</dbReference>
<evidence type="ECO:0000313" key="11">
    <source>
        <dbReference type="EMBL" id="GMG55959.1"/>
    </source>
</evidence>
<dbReference type="InterPro" id="IPR004841">
    <property type="entry name" value="AA-permease/SLC12A_dom"/>
</dbReference>
<dbReference type="PANTHER" id="PTHR43341:SF1">
    <property type="entry name" value="GENERAL AMINO-ACID PERMEASE GAP1"/>
    <property type="match status" value="1"/>
</dbReference>
<gene>
    <name evidence="11" type="ORF">Amon01_000802800</name>
</gene>
<evidence type="ECO:0000256" key="7">
    <source>
        <dbReference type="ARBA" id="ARBA00023136"/>
    </source>
</evidence>
<dbReference type="Gene3D" id="1.20.1740.10">
    <property type="entry name" value="Amino acid/polyamine transporter I"/>
    <property type="match status" value="1"/>
</dbReference>
<dbReference type="GO" id="GO:0015171">
    <property type="term" value="F:amino acid transmembrane transporter activity"/>
    <property type="evidence" value="ECO:0007669"/>
    <property type="project" value="TreeGrafter"/>
</dbReference>
<feature type="transmembrane region" description="Helical" evidence="9">
    <location>
        <begin position="181"/>
        <end position="200"/>
    </location>
</feature>
<evidence type="ECO:0000256" key="4">
    <source>
        <dbReference type="ARBA" id="ARBA00022692"/>
    </source>
</evidence>
<evidence type="ECO:0000256" key="5">
    <source>
        <dbReference type="ARBA" id="ARBA00022970"/>
    </source>
</evidence>
<dbReference type="InterPro" id="IPR050524">
    <property type="entry name" value="APC_YAT"/>
</dbReference>
<evidence type="ECO:0000256" key="6">
    <source>
        <dbReference type="ARBA" id="ARBA00022989"/>
    </source>
</evidence>
<comment type="subcellular location">
    <subcellularLocation>
        <location evidence="1">Membrane</location>
        <topology evidence="1">Multi-pass membrane protein</topology>
    </subcellularLocation>
</comment>
<feature type="transmembrane region" description="Helical" evidence="9">
    <location>
        <begin position="102"/>
        <end position="128"/>
    </location>
</feature>